<dbReference type="GO" id="GO:0071111">
    <property type="term" value="F:cyclic-guanylate-specific phosphodiesterase activity"/>
    <property type="evidence" value="ECO:0007669"/>
    <property type="project" value="InterPro"/>
</dbReference>
<keyword evidence="3" id="KW-1185">Reference proteome</keyword>
<dbReference type="PANTHER" id="PTHR33121">
    <property type="entry name" value="CYCLIC DI-GMP PHOSPHODIESTERASE PDEF"/>
    <property type="match status" value="1"/>
</dbReference>
<sequence>MDDDYRKLIYLKEAIKEDKLVPFFQPLIDNRTKEIIKYEVLMRIKEGDDYLSPYPFILIAEKNNIIDELDLIILEKALLYKNKIDKTDKLIFSFNLSAKVTNNADYLYKANSIIDKYGIKHENIIFEITETENIENLNEFISIIEEFKSKNYKFSIDDFGVGFSSIEYLKKVPADYLKIDGSFIKDINEKEENLYLVNSIVNMAKAFNIETVAEFVENKEILRIVESLGVDYAQGYYISKPCDKILHKSNIL</sequence>
<evidence type="ECO:0000313" key="2">
    <source>
        <dbReference type="EMBL" id="SHI00776.1"/>
    </source>
</evidence>
<dbReference type="AlphaFoldDB" id="A0A1M5XM03"/>
<dbReference type="Pfam" id="PF00563">
    <property type="entry name" value="EAL"/>
    <property type="match status" value="1"/>
</dbReference>
<feature type="domain" description="EAL" evidence="1">
    <location>
        <begin position="4"/>
        <end position="252"/>
    </location>
</feature>
<dbReference type="Gene3D" id="3.20.20.450">
    <property type="entry name" value="EAL domain"/>
    <property type="match status" value="1"/>
</dbReference>
<dbReference type="EMBL" id="FQXM01000032">
    <property type="protein sequence ID" value="SHI00776.1"/>
    <property type="molecule type" value="Genomic_DNA"/>
</dbReference>
<organism evidence="2 3">
    <name type="scientific">Clostridium grantii DSM 8605</name>
    <dbReference type="NCBI Taxonomy" id="1121316"/>
    <lineage>
        <taxon>Bacteria</taxon>
        <taxon>Bacillati</taxon>
        <taxon>Bacillota</taxon>
        <taxon>Clostridia</taxon>
        <taxon>Eubacteriales</taxon>
        <taxon>Clostridiaceae</taxon>
        <taxon>Clostridium</taxon>
    </lineage>
</organism>
<dbReference type="Proteomes" id="UP000184447">
    <property type="component" value="Unassembled WGS sequence"/>
</dbReference>
<dbReference type="CDD" id="cd01948">
    <property type="entry name" value="EAL"/>
    <property type="match status" value="1"/>
</dbReference>
<dbReference type="STRING" id="1121316.SAMN02745207_03766"/>
<accession>A0A1M5XM03</accession>
<dbReference type="InterPro" id="IPR050706">
    <property type="entry name" value="Cyclic-di-GMP_PDE-like"/>
</dbReference>
<name>A0A1M5XM03_9CLOT</name>
<protein>
    <submittedName>
        <fullName evidence="2">EAL domain, c-di-GMP-specific phosphodiesterase class I (Or its enzymatically inactive variant)</fullName>
    </submittedName>
</protein>
<gene>
    <name evidence="2" type="ORF">SAMN02745207_03766</name>
</gene>
<dbReference type="RefSeq" id="WP_073340600.1">
    <property type="nucleotide sequence ID" value="NZ_FQXM01000032.1"/>
</dbReference>
<dbReference type="InterPro" id="IPR001633">
    <property type="entry name" value="EAL_dom"/>
</dbReference>
<proteinExistence type="predicted"/>
<dbReference type="OrthoDB" id="9813903at2"/>
<evidence type="ECO:0000259" key="1">
    <source>
        <dbReference type="PROSITE" id="PS50883"/>
    </source>
</evidence>
<dbReference type="PANTHER" id="PTHR33121:SF71">
    <property type="entry name" value="OXYGEN SENSOR PROTEIN DOSP"/>
    <property type="match status" value="1"/>
</dbReference>
<dbReference type="SMART" id="SM00052">
    <property type="entry name" value="EAL"/>
    <property type="match status" value="1"/>
</dbReference>
<dbReference type="SUPFAM" id="SSF141868">
    <property type="entry name" value="EAL domain-like"/>
    <property type="match status" value="1"/>
</dbReference>
<dbReference type="PROSITE" id="PS50883">
    <property type="entry name" value="EAL"/>
    <property type="match status" value="1"/>
</dbReference>
<dbReference type="InterPro" id="IPR035919">
    <property type="entry name" value="EAL_sf"/>
</dbReference>
<evidence type="ECO:0000313" key="3">
    <source>
        <dbReference type="Proteomes" id="UP000184447"/>
    </source>
</evidence>
<reference evidence="2 3" key="1">
    <citation type="submission" date="2016-11" db="EMBL/GenBank/DDBJ databases">
        <authorList>
            <person name="Jaros S."/>
            <person name="Januszkiewicz K."/>
            <person name="Wedrychowicz H."/>
        </authorList>
    </citation>
    <scope>NUCLEOTIDE SEQUENCE [LARGE SCALE GENOMIC DNA]</scope>
    <source>
        <strain evidence="2 3">DSM 8605</strain>
    </source>
</reference>